<reference evidence="3" key="1">
    <citation type="journal article" date="2021" name="PeerJ">
        <title>Extensive microbial diversity within the chicken gut microbiome revealed by metagenomics and culture.</title>
        <authorList>
            <person name="Gilroy R."/>
            <person name="Ravi A."/>
            <person name="Getino M."/>
            <person name="Pursley I."/>
            <person name="Horton D.L."/>
            <person name="Alikhan N.F."/>
            <person name="Baker D."/>
            <person name="Gharbi K."/>
            <person name="Hall N."/>
            <person name="Watson M."/>
            <person name="Adriaenssens E.M."/>
            <person name="Foster-Nyarko E."/>
            <person name="Jarju S."/>
            <person name="Secka A."/>
            <person name="Antonio M."/>
            <person name="Oren A."/>
            <person name="Chaudhuri R.R."/>
            <person name="La Ragione R."/>
            <person name="Hildebrand F."/>
            <person name="Pallen M.J."/>
        </authorList>
    </citation>
    <scope>NUCLEOTIDE SEQUENCE</scope>
    <source>
        <strain evidence="3">CHK189-29639</strain>
    </source>
</reference>
<dbReference type="AlphaFoldDB" id="A0A921ICG5"/>
<feature type="region of interest" description="Disordered" evidence="2">
    <location>
        <begin position="50"/>
        <end position="88"/>
    </location>
</feature>
<evidence type="ECO:0000313" key="4">
    <source>
        <dbReference type="Proteomes" id="UP000759256"/>
    </source>
</evidence>
<organism evidence="3 4">
    <name type="scientific">Ligilactobacillus salivarius</name>
    <dbReference type="NCBI Taxonomy" id="1624"/>
    <lineage>
        <taxon>Bacteria</taxon>
        <taxon>Bacillati</taxon>
        <taxon>Bacillota</taxon>
        <taxon>Bacilli</taxon>
        <taxon>Lactobacillales</taxon>
        <taxon>Lactobacillaceae</taxon>
        <taxon>Ligilactobacillus</taxon>
    </lineage>
</organism>
<name>A0A921ICG5_9LACO</name>
<feature type="compositionally biased region" description="Low complexity" evidence="2">
    <location>
        <begin position="57"/>
        <end position="79"/>
    </location>
</feature>
<accession>A0A921ICG5</accession>
<comment type="caution">
    <text evidence="3">The sequence shown here is derived from an EMBL/GenBank/DDBJ whole genome shotgun (WGS) entry which is preliminary data.</text>
</comment>
<evidence type="ECO:0000256" key="2">
    <source>
        <dbReference type="SAM" id="MobiDB-lite"/>
    </source>
</evidence>
<dbReference type="Proteomes" id="UP000759256">
    <property type="component" value="Unassembled WGS sequence"/>
</dbReference>
<reference evidence="3" key="2">
    <citation type="submission" date="2021-09" db="EMBL/GenBank/DDBJ databases">
        <authorList>
            <person name="Gilroy R."/>
        </authorList>
    </citation>
    <scope>NUCLEOTIDE SEQUENCE</scope>
    <source>
        <strain evidence="3">CHK189-29639</strain>
    </source>
</reference>
<evidence type="ECO:0000313" key="3">
    <source>
        <dbReference type="EMBL" id="HJG15342.1"/>
    </source>
</evidence>
<proteinExistence type="predicted"/>
<keyword evidence="1" id="KW-0175">Coiled coil</keyword>
<dbReference type="EMBL" id="DYVK01000045">
    <property type="protein sequence ID" value="HJG15342.1"/>
    <property type="molecule type" value="Genomic_DNA"/>
</dbReference>
<protein>
    <submittedName>
        <fullName evidence="3">Uncharacterized protein</fullName>
    </submittedName>
</protein>
<feature type="coiled-coil region" evidence="1">
    <location>
        <begin position="8"/>
        <end position="35"/>
    </location>
</feature>
<evidence type="ECO:0000256" key="1">
    <source>
        <dbReference type="SAM" id="Coils"/>
    </source>
</evidence>
<gene>
    <name evidence="3" type="ORF">K8V06_04275</name>
</gene>
<sequence>MMSYSKKDDAAKAKLDNAKTNLAKAQKLVDLLKDYQKSATPQVTVIHEIDRVPVTPTTNNSNESSNNSKSNSLSTAKTNSENKIIPEPSTDLKDQIKNLKNGKSLNLKNKGYVATLRAKHPLSMIKIVKAKKSNFILKLSLINFTALKQSNVSTIRYGLKCHPKMNGLIANI</sequence>